<gene>
    <name evidence="2" type="ORF">H8702_08390</name>
</gene>
<protein>
    <submittedName>
        <fullName evidence="2">Winged helix-turn-helix transcriptional regulator</fullName>
    </submittedName>
</protein>
<evidence type="ECO:0000313" key="2">
    <source>
        <dbReference type="EMBL" id="MBC8611131.1"/>
    </source>
</evidence>
<keyword evidence="3" id="KW-1185">Reference proteome</keyword>
<dbReference type="RefSeq" id="WP_093988772.1">
    <property type="nucleotide sequence ID" value="NZ_FYDD01000003.1"/>
</dbReference>
<dbReference type="SMART" id="SM00347">
    <property type="entry name" value="HTH_MARR"/>
    <property type="match status" value="1"/>
</dbReference>
<feature type="domain" description="HTH marR-type" evidence="1">
    <location>
        <begin position="25"/>
        <end position="124"/>
    </location>
</feature>
<name>A0A8J6PF48_9FIRM</name>
<evidence type="ECO:0000259" key="1">
    <source>
        <dbReference type="SMART" id="SM00347"/>
    </source>
</evidence>
<dbReference type="EMBL" id="JACRTL010000004">
    <property type="protein sequence ID" value="MBC8611131.1"/>
    <property type="molecule type" value="Genomic_DNA"/>
</dbReference>
<accession>A0A8J6PF48</accession>
<comment type="caution">
    <text evidence="2">The sequence shown here is derived from an EMBL/GenBank/DDBJ whole genome shotgun (WGS) entry which is preliminary data.</text>
</comment>
<dbReference type="Gene3D" id="1.10.10.10">
    <property type="entry name" value="Winged helix-like DNA-binding domain superfamily/Winged helix DNA-binding domain"/>
    <property type="match status" value="1"/>
</dbReference>
<dbReference type="Pfam" id="PF12802">
    <property type="entry name" value="MarR_2"/>
    <property type="match status" value="1"/>
</dbReference>
<dbReference type="InterPro" id="IPR000835">
    <property type="entry name" value="HTH_MarR-typ"/>
</dbReference>
<dbReference type="AlphaFoldDB" id="A0A8J6PF48"/>
<dbReference type="OrthoDB" id="3231996at2"/>
<evidence type="ECO:0000313" key="3">
    <source>
        <dbReference type="Proteomes" id="UP000632659"/>
    </source>
</evidence>
<organism evidence="2 3">
    <name type="scientific">Massiliimalia timonensis</name>
    <dbReference type="NCBI Taxonomy" id="1987501"/>
    <lineage>
        <taxon>Bacteria</taxon>
        <taxon>Bacillati</taxon>
        <taxon>Bacillota</taxon>
        <taxon>Clostridia</taxon>
        <taxon>Eubacteriales</taxon>
        <taxon>Oscillospiraceae</taxon>
        <taxon>Massiliimalia</taxon>
    </lineage>
</organism>
<sequence>MPEKAEDMVREFNRIDKELNDLYHDIALKIGISDSAFTVFYIICERGDGCLQRDICYEAFANKQTINSSIRKLEREGYLYLQQGRGRDKHIYLTELGKEFARRHILPVIQMENDAFCDLELEERQQCLRIFKKYVAGFKAKAQNFLA</sequence>
<dbReference type="Proteomes" id="UP000632659">
    <property type="component" value="Unassembled WGS sequence"/>
</dbReference>
<dbReference type="GO" id="GO:0003700">
    <property type="term" value="F:DNA-binding transcription factor activity"/>
    <property type="evidence" value="ECO:0007669"/>
    <property type="project" value="InterPro"/>
</dbReference>
<dbReference type="InterPro" id="IPR036390">
    <property type="entry name" value="WH_DNA-bd_sf"/>
</dbReference>
<dbReference type="InterPro" id="IPR036388">
    <property type="entry name" value="WH-like_DNA-bd_sf"/>
</dbReference>
<dbReference type="SUPFAM" id="SSF46785">
    <property type="entry name" value="Winged helix' DNA-binding domain"/>
    <property type="match status" value="1"/>
</dbReference>
<proteinExistence type="predicted"/>
<reference evidence="2" key="1">
    <citation type="submission" date="2020-08" db="EMBL/GenBank/DDBJ databases">
        <title>Genome public.</title>
        <authorList>
            <person name="Liu C."/>
            <person name="Sun Q."/>
        </authorList>
    </citation>
    <scope>NUCLEOTIDE SEQUENCE</scope>
    <source>
        <strain evidence="2">NSJ-15</strain>
    </source>
</reference>